<dbReference type="AlphaFoldDB" id="A0A832J2H9"/>
<organism evidence="1">
    <name type="scientific">Candidatus Tenderia electrophaga</name>
    <dbReference type="NCBI Taxonomy" id="1748243"/>
    <lineage>
        <taxon>Bacteria</taxon>
        <taxon>Pseudomonadati</taxon>
        <taxon>Pseudomonadota</taxon>
        <taxon>Gammaproteobacteria</taxon>
        <taxon>Candidatus Tenderiales</taxon>
        <taxon>Candidatus Tenderiaceae</taxon>
        <taxon>Candidatus Tenderia</taxon>
    </lineage>
</organism>
<dbReference type="EMBL" id="DRNF01000046">
    <property type="protein sequence ID" value="HHJ80129.1"/>
    <property type="molecule type" value="Genomic_DNA"/>
</dbReference>
<proteinExistence type="predicted"/>
<protein>
    <submittedName>
        <fullName evidence="1">Uncharacterized protein</fullName>
    </submittedName>
</protein>
<sequence>MKNMKFRVSQWLDTSRDDVEEYPILYGIQANKEDGSGWIHLAEDGEPMCFDTPGKAGEKIKELERRFG</sequence>
<comment type="caution">
    <text evidence="1">The sequence shown here is derived from an EMBL/GenBank/DDBJ whole genome shotgun (WGS) entry which is preliminary data.</text>
</comment>
<name>A0A832J2H9_9GAMM</name>
<reference evidence="1" key="1">
    <citation type="journal article" date="2020" name="mSystems">
        <title>Genome- and Community-Level Interaction Insights into Carbon Utilization and Element Cycling Functions of Hydrothermarchaeota in Hydrothermal Sediment.</title>
        <authorList>
            <person name="Zhou Z."/>
            <person name="Liu Y."/>
            <person name="Xu W."/>
            <person name="Pan J."/>
            <person name="Luo Z.H."/>
            <person name="Li M."/>
        </authorList>
    </citation>
    <scope>NUCLEOTIDE SEQUENCE [LARGE SCALE GENOMIC DNA]</scope>
    <source>
        <strain evidence="1">HyVt-505</strain>
    </source>
</reference>
<evidence type="ECO:0000313" key="1">
    <source>
        <dbReference type="EMBL" id="HHJ80129.1"/>
    </source>
</evidence>
<accession>A0A832J2H9</accession>
<dbReference type="Proteomes" id="UP000885832">
    <property type="component" value="Unassembled WGS sequence"/>
</dbReference>
<gene>
    <name evidence="1" type="ORF">ENJ65_00685</name>
</gene>